<name>A0A1B8P3T4_HALEL</name>
<keyword evidence="1" id="KW-0472">Membrane</keyword>
<dbReference type="PATRIC" id="fig|2746.7.peg.1296"/>
<keyword evidence="1" id="KW-0812">Transmembrane</keyword>
<keyword evidence="1" id="KW-1133">Transmembrane helix</keyword>
<gene>
    <name evidence="2" type="ORF">A8U91_01255</name>
</gene>
<comment type="caution">
    <text evidence="2">The sequence shown here is derived from an EMBL/GenBank/DDBJ whole genome shotgun (WGS) entry which is preliminary data.</text>
</comment>
<organism evidence="2 3">
    <name type="scientific">Halomonas elongata</name>
    <dbReference type="NCBI Taxonomy" id="2746"/>
    <lineage>
        <taxon>Bacteria</taxon>
        <taxon>Pseudomonadati</taxon>
        <taxon>Pseudomonadota</taxon>
        <taxon>Gammaproteobacteria</taxon>
        <taxon>Oceanospirillales</taxon>
        <taxon>Halomonadaceae</taxon>
        <taxon>Halomonas</taxon>
    </lineage>
</organism>
<dbReference type="AlphaFoldDB" id="A0A1B8P3T4"/>
<feature type="transmembrane region" description="Helical" evidence="1">
    <location>
        <begin position="7"/>
        <end position="24"/>
    </location>
</feature>
<sequence length="73" mass="7582">MNGVKSAFGILLLGVAIWLVARLLPGAVVLLLWAALAIGTALALGALNPAQAQGWPRVRQAAGLLLLTWASPW</sequence>
<proteinExistence type="predicted"/>
<evidence type="ECO:0000313" key="3">
    <source>
        <dbReference type="Proteomes" id="UP000092504"/>
    </source>
</evidence>
<accession>A0A1B8P3T4</accession>
<evidence type="ECO:0000313" key="2">
    <source>
        <dbReference type="EMBL" id="OBX36908.1"/>
    </source>
</evidence>
<reference evidence="2 3" key="1">
    <citation type="submission" date="2016-06" db="EMBL/GenBank/DDBJ databases">
        <title>Genome sequence of halotolerant plant growth promoting strain of Halomonas elongata HEK1 isolated from salterns of Rann of Kutch, Gujarat, India.</title>
        <authorList>
            <person name="Gaba S."/>
            <person name="Singh R.N."/>
            <person name="Abrol S."/>
            <person name="Kaushik R."/>
            <person name="Saxena A.K."/>
        </authorList>
    </citation>
    <scope>NUCLEOTIDE SEQUENCE [LARGE SCALE GENOMIC DNA]</scope>
    <source>
        <strain evidence="2 3">HEK1</strain>
    </source>
</reference>
<protein>
    <submittedName>
        <fullName evidence="2">Thiol:disulfide interchange protein</fullName>
    </submittedName>
</protein>
<evidence type="ECO:0000256" key="1">
    <source>
        <dbReference type="SAM" id="Phobius"/>
    </source>
</evidence>
<feature type="transmembrane region" description="Helical" evidence="1">
    <location>
        <begin position="30"/>
        <end position="50"/>
    </location>
</feature>
<dbReference type="EMBL" id="MAJD01000001">
    <property type="protein sequence ID" value="OBX36908.1"/>
    <property type="molecule type" value="Genomic_DNA"/>
</dbReference>
<dbReference type="Proteomes" id="UP000092504">
    <property type="component" value="Unassembled WGS sequence"/>
</dbReference>